<dbReference type="SMART" id="SM00355">
    <property type="entry name" value="ZnF_C2H2"/>
    <property type="match status" value="7"/>
</dbReference>
<dbReference type="GO" id="GO:0003700">
    <property type="term" value="F:DNA-binding transcription factor activity"/>
    <property type="evidence" value="ECO:0007669"/>
    <property type="project" value="TreeGrafter"/>
</dbReference>
<keyword evidence="7" id="KW-0238">DNA-binding</keyword>
<reference evidence="12 13" key="1">
    <citation type="journal article" date="2024" name="BMC Genomics">
        <title>De novo assembly and annotation of Popillia japonica's genome with initial clues to its potential as an invasive pest.</title>
        <authorList>
            <person name="Cucini C."/>
            <person name="Boschi S."/>
            <person name="Funari R."/>
            <person name="Cardaioli E."/>
            <person name="Iannotti N."/>
            <person name="Marturano G."/>
            <person name="Paoli F."/>
            <person name="Bruttini M."/>
            <person name="Carapelli A."/>
            <person name="Frati F."/>
            <person name="Nardi F."/>
        </authorList>
    </citation>
    <scope>NUCLEOTIDE SEQUENCE [LARGE SCALE GENOMIC DNA]</scope>
    <source>
        <strain evidence="12">DMR45628</strain>
    </source>
</reference>
<dbReference type="GO" id="GO:0000122">
    <property type="term" value="P:negative regulation of transcription by RNA polymerase II"/>
    <property type="evidence" value="ECO:0007669"/>
    <property type="project" value="UniProtKB-ARBA"/>
</dbReference>
<dbReference type="PANTHER" id="PTHR24390:SF159">
    <property type="entry name" value="GROWTH FACTOR INDEPENDENT 1 TRANSCRIPTIONAL REPRESSOR"/>
    <property type="match status" value="1"/>
</dbReference>
<dbReference type="FunFam" id="3.30.160.60:FF:000264">
    <property type="entry name" value="Zinc finger protein 236"/>
    <property type="match status" value="1"/>
</dbReference>
<feature type="domain" description="C2H2-type" evidence="11">
    <location>
        <begin position="320"/>
        <end position="348"/>
    </location>
</feature>
<dbReference type="PROSITE" id="PS00028">
    <property type="entry name" value="ZINC_FINGER_C2H2_1"/>
    <property type="match status" value="6"/>
</dbReference>
<dbReference type="FunFam" id="3.30.160.60:FF:002343">
    <property type="entry name" value="Zinc finger protein 33A"/>
    <property type="match status" value="1"/>
</dbReference>
<dbReference type="GO" id="GO:0000978">
    <property type="term" value="F:RNA polymerase II cis-regulatory region sequence-specific DNA binding"/>
    <property type="evidence" value="ECO:0007669"/>
    <property type="project" value="TreeGrafter"/>
</dbReference>
<evidence type="ECO:0000256" key="7">
    <source>
        <dbReference type="ARBA" id="ARBA00023125"/>
    </source>
</evidence>
<comment type="subcellular location">
    <subcellularLocation>
        <location evidence="1">Nucleus</location>
    </subcellularLocation>
</comment>
<feature type="domain" description="C2H2-type" evidence="11">
    <location>
        <begin position="285"/>
        <end position="312"/>
    </location>
</feature>
<keyword evidence="9" id="KW-0539">Nucleus</keyword>
<keyword evidence="13" id="KW-1185">Reference proteome</keyword>
<name>A0AAW1MXV8_POPJA</name>
<feature type="domain" description="C2H2-type" evidence="11">
    <location>
        <begin position="229"/>
        <end position="256"/>
    </location>
</feature>
<organism evidence="12 13">
    <name type="scientific">Popillia japonica</name>
    <name type="common">Japanese beetle</name>
    <dbReference type="NCBI Taxonomy" id="7064"/>
    <lineage>
        <taxon>Eukaryota</taxon>
        <taxon>Metazoa</taxon>
        <taxon>Ecdysozoa</taxon>
        <taxon>Arthropoda</taxon>
        <taxon>Hexapoda</taxon>
        <taxon>Insecta</taxon>
        <taxon>Pterygota</taxon>
        <taxon>Neoptera</taxon>
        <taxon>Endopterygota</taxon>
        <taxon>Coleoptera</taxon>
        <taxon>Polyphaga</taxon>
        <taxon>Scarabaeiformia</taxon>
        <taxon>Scarabaeidae</taxon>
        <taxon>Rutelinae</taxon>
        <taxon>Popillia</taxon>
    </lineage>
</organism>
<evidence type="ECO:0000313" key="12">
    <source>
        <dbReference type="EMBL" id="KAK9751359.1"/>
    </source>
</evidence>
<feature type="domain" description="C2H2-type" evidence="11">
    <location>
        <begin position="145"/>
        <end position="172"/>
    </location>
</feature>
<dbReference type="PANTHER" id="PTHR24390">
    <property type="entry name" value="ZINC FINGER PROTEIN"/>
    <property type="match status" value="1"/>
</dbReference>
<keyword evidence="5" id="KW-0862">Zinc</keyword>
<keyword evidence="6" id="KW-0805">Transcription regulation</keyword>
<proteinExistence type="predicted"/>
<dbReference type="GO" id="GO:0008270">
    <property type="term" value="F:zinc ion binding"/>
    <property type="evidence" value="ECO:0007669"/>
    <property type="project" value="UniProtKB-KW"/>
</dbReference>
<dbReference type="AlphaFoldDB" id="A0AAW1MXV8"/>
<dbReference type="InterPro" id="IPR013087">
    <property type="entry name" value="Znf_C2H2_type"/>
</dbReference>
<evidence type="ECO:0000256" key="1">
    <source>
        <dbReference type="ARBA" id="ARBA00004123"/>
    </source>
</evidence>
<dbReference type="InterPro" id="IPR036236">
    <property type="entry name" value="Znf_C2H2_sf"/>
</dbReference>
<evidence type="ECO:0000256" key="3">
    <source>
        <dbReference type="ARBA" id="ARBA00022737"/>
    </source>
</evidence>
<dbReference type="EMBL" id="JASPKY010000029">
    <property type="protein sequence ID" value="KAK9751359.1"/>
    <property type="molecule type" value="Genomic_DNA"/>
</dbReference>
<protein>
    <submittedName>
        <fullName evidence="12">Zinc finger, C2H2 type</fullName>
    </submittedName>
</protein>
<feature type="domain" description="C2H2-type" evidence="11">
    <location>
        <begin position="201"/>
        <end position="228"/>
    </location>
</feature>
<dbReference type="FunFam" id="3.30.160.60:FF:000774">
    <property type="entry name" value="Zinc finger protein"/>
    <property type="match status" value="1"/>
</dbReference>
<evidence type="ECO:0000259" key="11">
    <source>
        <dbReference type="PROSITE" id="PS50157"/>
    </source>
</evidence>
<keyword evidence="3" id="KW-0677">Repeat</keyword>
<keyword evidence="2" id="KW-0479">Metal-binding</keyword>
<evidence type="ECO:0000256" key="10">
    <source>
        <dbReference type="PROSITE-ProRule" id="PRU00042"/>
    </source>
</evidence>
<evidence type="ECO:0000256" key="6">
    <source>
        <dbReference type="ARBA" id="ARBA00023015"/>
    </source>
</evidence>
<dbReference type="PROSITE" id="PS50157">
    <property type="entry name" value="ZINC_FINGER_C2H2_2"/>
    <property type="match status" value="7"/>
</dbReference>
<comment type="caution">
    <text evidence="12">The sequence shown here is derived from an EMBL/GenBank/DDBJ whole genome shotgun (WGS) entry which is preliminary data.</text>
</comment>
<evidence type="ECO:0000256" key="9">
    <source>
        <dbReference type="ARBA" id="ARBA00023242"/>
    </source>
</evidence>
<evidence type="ECO:0000256" key="4">
    <source>
        <dbReference type="ARBA" id="ARBA00022771"/>
    </source>
</evidence>
<evidence type="ECO:0000313" key="13">
    <source>
        <dbReference type="Proteomes" id="UP001458880"/>
    </source>
</evidence>
<evidence type="ECO:0000256" key="8">
    <source>
        <dbReference type="ARBA" id="ARBA00023163"/>
    </source>
</evidence>
<dbReference type="FunFam" id="3.30.160.60:FF:001465">
    <property type="entry name" value="Zinc finger protein 560"/>
    <property type="match status" value="1"/>
</dbReference>
<feature type="domain" description="C2H2-type" evidence="11">
    <location>
        <begin position="173"/>
        <end position="200"/>
    </location>
</feature>
<evidence type="ECO:0000256" key="5">
    <source>
        <dbReference type="ARBA" id="ARBA00022833"/>
    </source>
</evidence>
<keyword evidence="8" id="KW-0804">Transcription</keyword>
<sequence length="386" mass="44655">MAPIYSDKKKREADQTCKVRIVVLFSLQSYIFYQVMNVKEVLVQIEPSDLEENFALSPYIKITDLNMNDNMMILNGVVYEEVTDESVLCVPVSDTLFDCNIDSELAEQPDGFLSEHNYTHNGEDTNSINMFFANLLNSNPTSKVLECTLCQKIMKSPGAFYRHIRTHTGEKPFQCELCKKKFSQQSNLWKHVLIHTGERRFKCPTCSKSFSQRANMQKHIMLHTGEKPFTCYICSRTFTQRANLNKHIRIHTGEKPYTCRFCSRQFAQQSNMQKHELLHQGIKPFSCKMCNASFTQQSNLKKHVGTHSNMNRTKSAKQYQKCQKCNRSYCTKSSLYKHMRKCLEDDKEGVVINSKEEGIIDVCSHDSSTASDNQFLDEFGYVKYEV</sequence>
<dbReference type="Pfam" id="PF00096">
    <property type="entry name" value="zf-C2H2"/>
    <property type="match status" value="6"/>
</dbReference>
<dbReference type="Proteomes" id="UP001458880">
    <property type="component" value="Unassembled WGS sequence"/>
</dbReference>
<dbReference type="SUPFAM" id="SSF57667">
    <property type="entry name" value="beta-beta-alpha zinc fingers"/>
    <property type="match status" value="3"/>
</dbReference>
<feature type="domain" description="C2H2-type" evidence="11">
    <location>
        <begin position="257"/>
        <end position="284"/>
    </location>
</feature>
<dbReference type="FunFam" id="3.30.160.60:FF:001289">
    <property type="entry name" value="Zinc finger protein 574"/>
    <property type="match status" value="1"/>
</dbReference>
<keyword evidence="4 10" id="KW-0863">Zinc-finger</keyword>
<evidence type="ECO:0000256" key="2">
    <source>
        <dbReference type="ARBA" id="ARBA00022723"/>
    </source>
</evidence>
<gene>
    <name evidence="12" type="ORF">QE152_g5116</name>
</gene>
<dbReference type="Gene3D" id="3.30.160.60">
    <property type="entry name" value="Classic Zinc Finger"/>
    <property type="match status" value="6"/>
</dbReference>
<dbReference type="GO" id="GO:0005634">
    <property type="term" value="C:nucleus"/>
    <property type="evidence" value="ECO:0007669"/>
    <property type="project" value="UniProtKB-SubCell"/>
</dbReference>
<accession>A0AAW1MXV8</accession>